<accession>A0A1R3WLY8</accession>
<dbReference type="InterPro" id="IPR011419">
    <property type="entry name" value="ATP12_ATP_synth-F1-assembly"/>
</dbReference>
<keyword evidence="5" id="KW-1185">Reference proteome</keyword>
<sequence length="235" mass="25897">MSGGWTRKRFWDNATVTGAPDGYLIELDGRRVNTPAKRPLLVPTRRMALAIAGEWAAQGDIIAPLTMPVTRSANAAIDKVAVQREEVAALIAAYGDADLLCYRAEAPEELVRRQSEAWDPPLFWAAETLGAALEPRTGVIHAPQPQAALDALSGRVHGYDAFRLAALHDLVSLTGSLVLGLAAALDWRDADDIWRRSLVDEHWQQAQWGADSEEIAREAMREAAFRHARDFFDMC</sequence>
<dbReference type="PANTHER" id="PTHR21013">
    <property type="entry name" value="ATP SYNTHASE MITOCHONDRIAL F1 COMPLEX ASSEMBLY FACTOR 2/ATP12 PROTEIN, MITOCHONDRIAL PRECURSOR"/>
    <property type="match status" value="1"/>
</dbReference>
<name>A0A1R3WLY8_9RHOB</name>
<organism evidence="4 5">
    <name type="scientific">Pontibaca methylaminivorans</name>
    <dbReference type="NCBI Taxonomy" id="515897"/>
    <lineage>
        <taxon>Bacteria</taxon>
        <taxon>Pseudomonadati</taxon>
        <taxon>Pseudomonadota</taxon>
        <taxon>Alphaproteobacteria</taxon>
        <taxon>Rhodobacterales</taxon>
        <taxon>Roseobacteraceae</taxon>
        <taxon>Pontibaca</taxon>
    </lineage>
</organism>
<dbReference type="RefSeq" id="WP_076648394.1">
    <property type="nucleotide sequence ID" value="NZ_FTPS01000001.1"/>
</dbReference>
<dbReference type="InterPro" id="IPR042272">
    <property type="entry name" value="ATP12_ATP_synth-F1-assembly_N"/>
</dbReference>
<dbReference type="Pfam" id="PF07542">
    <property type="entry name" value="ATP12"/>
    <property type="match status" value="1"/>
</dbReference>
<reference evidence="4 5" key="1">
    <citation type="submission" date="2017-01" db="EMBL/GenBank/DDBJ databases">
        <authorList>
            <person name="Mah S.A."/>
            <person name="Swanson W.J."/>
            <person name="Moy G.W."/>
            <person name="Vacquier V.D."/>
        </authorList>
    </citation>
    <scope>NUCLEOTIDE SEQUENCE [LARGE SCALE GENOMIC DNA]</scope>
    <source>
        <strain evidence="4 5">DSM 21219</strain>
    </source>
</reference>
<dbReference type="AlphaFoldDB" id="A0A1R3WLY8"/>
<dbReference type="GO" id="GO:0043461">
    <property type="term" value="P:proton-transporting ATP synthase complex assembly"/>
    <property type="evidence" value="ECO:0007669"/>
    <property type="project" value="InterPro"/>
</dbReference>
<keyword evidence="2" id="KW-0809">Transit peptide</keyword>
<dbReference type="PANTHER" id="PTHR21013:SF10">
    <property type="entry name" value="ATP SYNTHASE MITOCHONDRIAL F1 COMPLEX ASSEMBLY FACTOR 2"/>
    <property type="match status" value="1"/>
</dbReference>
<dbReference type="EMBL" id="FTPS01000001">
    <property type="protein sequence ID" value="SIT79119.1"/>
    <property type="molecule type" value="Genomic_DNA"/>
</dbReference>
<evidence type="ECO:0000256" key="2">
    <source>
        <dbReference type="ARBA" id="ARBA00022946"/>
    </source>
</evidence>
<evidence type="ECO:0000313" key="4">
    <source>
        <dbReference type="EMBL" id="SIT79119.1"/>
    </source>
</evidence>
<keyword evidence="3" id="KW-0143">Chaperone</keyword>
<proteinExistence type="inferred from homology"/>
<dbReference type="OrthoDB" id="9797825at2"/>
<evidence type="ECO:0000256" key="1">
    <source>
        <dbReference type="ARBA" id="ARBA00008231"/>
    </source>
</evidence>
<gene>
    <name evidence="4" type="ORF">SAMN05421849_1076</name>
</gene>
<comment type="similarity">
    <text evidence="1">Belongs to the ATP12 family.</text>
</comment>
<dbReference type="InterPro" id="IPR023335">
    <property type="entry name" value="ATP12_ortho_dom_sf"/>
</dbReference>
<evidence type="ECO:0000256" key="3">
    <source>
        <dbReference type="ARBA" id="ARBA00023186"/>
    </source>
</evidence>
<dbReference type="SUPFAM" id="SSF160909">
    <property type="entry name" value="ATP12-like"/>
    <property type="match status" value="1"/>
</dbReference>
<dbReference type="Proteomes" id="UP000192455">
    <property type="component" value="Unassembled WGS sequence"/>
</dbReference>
<protein>
    <submittedName>
        <fullName evidence="4">Chaperone required for the assembly of the F1-ATPase</fullName>
    </submittedName>
</protein>
<dbReference type="STRING" id="515897.SAMN05421849_1076"/>
<dbReference type="Gene3D" id="3.30.2180.10">
    <property type="entry name" value="ATP12-like"/>
    <property type="match status" value="1"/>
</dbReference>
<dbReference type="Gene3D" id="1.10.3580.10">
    <property type="entry name" value="ATP12 ATPase"/>
    <property type="match status" value="1"/>
</dbReference>
<evidence type="ECO:0000313" key="5">
    <source>
        <dbReference type="Proteomes" id="UP000192455"/>
    </source>
</evidence>